<dbReference type="Proteomes" id="UP000228777">
    <property type="component" value="Unassembled WGS sequence"/>
</dbReference>
<feature type="transmembrane region" description="Helical" evidence="6">
    <location>
        <begin position="338"/>
        <end position="356"/>
    </location>
</feature>
<dbReference type="GO" id="GO:0032153">
    <property type="term" value="C:cell division site"/>
    <property type="evidence" value="ECO:0007669"/>
    <property type="project" value="TreeGrafter"/>
</dbReference>
<feature type="transmembrane region" description="Helical" evidence="6">
    <location>
        <begin position="12"/>
        <end position="33"/>
    </location>
</feature>
<dbReference type="InterPro" id="IPR011923">
    <property type="entry name" value="RodA/MrdB"/>
</dbReference>
<evidence type="ECO:0000256" key="5">
    <source>
        <dbReference type="ARBA" id="ARBA00023136"/>
    </source>
</evidence>
<evidence type="ECO:0000256" key="2">
    <source>
        <dbReference type="ARBA" id="ARBA00022692"/>
    </source>
</evidence>
<dbReference type="Pfam" id="PF01098">
    <property type="entry name" value="FTSW_RODA_SPOVE"/>
    <property type="match status" value="1"/>
</dbReference>
<organism evidence="7 8">
    <name type="scientific">bacterium (Candidatus Gribaldobacteria) CG07_land_8_20_14_0_80_33_18</name>
    <dbReference type="NCBI Taxonomy" id="2014272"/>
    <lineage>
        <taxon>Bacteria</taxon>
        <taxon>Candidatus Gribaldobacteria</taxon>
    </lineage>
</organism>
<dbReference type="AlphaFoldDB" id="A0A2M6Z3A7"/>
<evidence type="ECO:0000313" key="7">
    <source>
        <dbReference type="EMBL" id="PIU46898.1"/>
    </source>
</evidence>
<keyword evidence="2 6" id="KW-0812">Transmembrane</keyword>
<gene>
    <name evidence="7" type="ORF">COS93_01430</name>
</gene>
<proteinExistence type="predicted"/>
<feature type="transmembrane region" description="Helical" evidence="6">
    <location>
        <begin position="273"/>
        <end position="292"/>
    </location>
</feature>
<evidence type="ECO:0000256" key="3">
    <source>
        <dbReference type="ARBA" id="ARBA00022960"/>
    </source>
</evidence>
<dbReference type="InterPro" id="IPR001182">
    <property type="entry name" value="FtsW/RodA"/>
</dbReference>
<evidence type="ECO:0000256" key="1">
    <source>
        <dbReference type="ARBA" id="ARBA00004141"/>
    </source>
</evidence>
<feature type="transmembrane region" description="Helical" evidence="6">
    <location>
        <begin position="71"/>
        <end position="92"/>
    </location>
</feature>
<keyword evidence="3" id="KW-0133">Cell shape</keyword>
<dbReference type="NCBIfam" id="TIGR02210">
    <property type="entry name" value="rodA_shape"/>
    <property type="match status" value="1"/>
</dbReference>
<name>A0A2M6Z3A7_9BACT</name>
<comment type="subcellular location">
    <subcellularLocation>
        <location evidence="1">Membrane</location>
        <topology evidence="1">Multi-pass membrane protein</topology>
    </subcellularLocation>
</comment>
<dbReference type="EMBL" id="PEWP01000025">
    <property type="protein sequence ID" value="PIU46898.1"/>
    <property type="molecule type" value="Genomic_DNA"/>
</dbReference>
<dbReference type="GO" id="GO:0008360">
    <property type="term" value="P:regulation of cell shape"/>
    <property type="evidence" value="ECO:0007669"/>
    <property type="project" value="UniProtKB-KW"/>
</dbReference>
<accession>A0A2M6Z3A7</accession>
<protein>
    <submittedName>
        <fullName evidence="7">Rod shape-determining protein RodA</fullName>
    </submittedName>
</protein>
<comment type="caution">
    <text evidence="7">The sequence shown here is derived from an EMBL/GenBank/DDBJ whole genome shotgun (WGS) entry which is preliminary data.</text>
</comment>
<feature type="transmembrane region" description="Helical" evidence="6">
    <location>
        <begin position="304"/>
        <end position="332"/>
    </location>
</feature>
<dbReference type="GO" id="GO:0015648">
    <property type="term" value="F:lipid-linked peptidoglycan transporter activity"/>
    <property type="evidence" value="ECO:0007669"/>
    <property type="project" value="TreeGrafter"/>
</dbReference>
<dbReference type="GO" id="GO:0005886">
    <property type="term" value="C:plasma membrane"/>
    <property type="evidence" value="ECO:0007669"/>
    <property type="project" value="TreeGrafter"/>
</dbReference>
<sequence length="363" mass="41666">MTFIGHFKKIDWVLVISAICLTSFGLVSIYGMAVNSGDFTFFKKQLFFFIIGFFLMLFFSFFDYRTLRANSYLIFSLYIIFCFLLLGLLFFAQEIRGIKGWYRIGPFSFDPIPFLAIILLLLLSRYFSKYHIEIYNFRHLLTSFGYTFIPFFLIFLQPNLGSGLLLIFLWFSVIMFSGIKISHFLILLLIFSLIFSFSWFFLLKDYQKQRVITFLNPRLDPRGISWNINQSKIAIGSGGILGKGIGKGSQTQSGFLPEPKTDFIFSAIAEETGFLGISLLFLFLLIFIWRIIKIVLYSSNNFSRLFASGFAFFFFIQSFINIGMSFGILPIIGVPLPLVSYGGSQLLSFYLGLGLIQSIKVYG</sequence>
<dbReference type="PANTHER" id="PTHR30474:SF1">
    <property type="entry name" value="PEPTIDOGLYCAN GLYCOSYLTRANSFERASE MRDB"/>
    <property type="match status" value="1"/>
</dbReference>
<feature type="transmembrane region" description="Helical" evidence="6">
    <location>
        <begin position="45"/>
        <end position="64"/>
    </location>
</feature>
<feature type="transmembrane region" description="Helical" evidence="6">
    <location>
        <begin position="184"/>
        <end position="202"/>
    </location>
</feature>
<evidence type="ECO:0000256" key="4">
    <source>
        <dbReference type="ARBA" id="ARBA00022989"/>
    </source>
</evidence>
<evidence type="ECO:0000313" key="8">
    <source>
        <dbReference type="Proteomes" id="UP000228777"/>
    </source>
</evidence>
<keyword evidence="4 6" id="KW-1133">Transmembrane helix</keyword>
<keyword evidence="5 6" id="KW-0472">Membrane</keyword>
<feature type="transmembrane region" description="Helical" evidence="6">
    <location>
        <begin position="112"/>
        <end position="128"/>
    </location>
</feature>
<evidence type="ECO:0000256" key="6">
    <source>
        <dbReference type="SAM" id="Phobius"/>
    </source>
</evidence>
<dbReference type="GO" id="GO:0051301">
    <property type="term" value="P:cell division"/>
    <property type="evidence" value="ECO:0007669"/>
    <property type="project" value="InterPro"/>
</dbReference>
<dbReference type="PANTHER" id="PTHR30474">
    <property type="entry name" value="CELL CYCLE PROTEIN"/>
    <property type="match status" value="1"/>
</dbReference>
<reference evidence="8" key="1">
    <citation type="submission" date="2017-09" db="EMBL/GenBank/DDBJ databases">
        <title>Depth-based differentiation of microbial function through sediment-hosted aquifers and enrichment of novel symbionts in the deep terrestrial subsurface.</title>
        <authorList>
            <person name="Probst A.J."/>
            <person name="Ladd B."/>
            <person name="Jarett J.K."/>
            <person name="Geller-Mcgrath D.E."/>
            <person name="Sieber C.M.K."/>
            <person name="Emerson J.B."/>
            <person name="Anantharaman K."/>
            <person name="Thomas B.C."/>
            <person name="Malmstrom R."/>
            <person name="Stieglmeier M."/>
            <person name="Klingl A."/>
            <person name="Woyke T."/>
            <person name="Ryan C.M."/>
            <person name="Banfield J.F."/>
        </authorList>
    </citation>
    <scope>NUCLEOTIDE SEQUENCE [LARGE SCALE GENOMIC DNA]</scope>
</reference>